<feature type="transmembrane region" description="Helical" evidence="9">
    <location>
        <begin position="89"/>
        <end position="108"/>
    </location>
</feature>
<keyword evidence="9" id="KW-0679">Respiratory chain</keyword>
<dbReference type="InterPro" id="IPR000440">
    <property type="entry name" value="NADH_UbQ/plastoQ_OxRdtase_su3"/>
</dbReference>
<dbReference type="EC" id="7.1.1.2" evidence="9"/>
<evidence type="ECO:0000256" key="4">
    <source>
        <dbReference type="ARBA" id="ARBA00022448"/>
    </source>
</evidence>
<dbReference type="PANTHER" id="PTHR11058">
    <property type="entry name" value="NADH-UBIQUINONE OXIDOREDUCTASE CHAIN 3"/>
    <property type="match status" value="1"/>
</dbReference>
<protein>
    <recommendedName>
        <fullName evidence="3 9">NADH-ubiquinone oxidoreductase chain 3</fullName>
        <ecNumber evidence="9">7.1.1.2</ecNumber>
    </recommendedName>
</protein>
<keyword evidence="7 9" id="KW-0472">Membrane</keyword>
<keyword evidence="4 9" id="KW-0813">Transport</keyword>
<keyword evidence="9" id="KW-1278">Translocase</keyword>
<sequence>MNFMILSILPIFITFLLILINYFFSLKSKTDREKPSPFECGFNPLTNARLPFSMQFFIIGIMFLIFDIEIIILIPLIPSLKLNYNPTLWFNSMFFILMILFLGLYYEWNENSITWMN</sequence>
<dbReference type="GO" id="GO:0030964">
    <property type="term" value="C:NADH dehydrogenase complex"/>
    <property type="evidence" value="ECO:0007669"/>
    <property type="project" value="TreeGrafter"/>
</dbReference>
<evidence type="ECO:0000256" key="3">
    <source>
        <dbReference type="ARBA" id="ARBA00021007"/>
    </source>
</evidence>
<name>A0A7L7S814_9HYME</name>
<reference evidence="10" key="1">
    <citation type="submission" date="2020-08" db="EMBL/GenBank/DDBJ databases">
        <title>DNAmark Project.</title>
        <authorList>
            <person name="Leerhoei F."/>
        </authorList>
    </citation>
    <scope>NUCLEOTIDE SEQUENCE</scope>
    <source>
        <strain evidence="10">DM727</strain>
    </source>
</reference>
<comment type="similarity">
    <text evidence="2 9">Belongs to the complex I subunit 3 family.</text>
</comment>
<evidence type="ECO:0000256" key="1">
    <source>
        <dbReference type="ARBA" id="ARBA00004370"/>
    </source>
</evidence>
<dbReference type="InterPro" id="IPR038430">
    <property type="entry name" value="NDAH_ubi_oxred_su3_sf"/>
</dbReference>
<geneLocation type="mitochondrion" evidence="10"/>
<dbReference type="AlphaFoldDB" id="A0A7L7S814"/>
<organism evidence="10">
    <name type="scientific">Ancistrocerus parietum</name>
    <dbReference type="NCBI Taxonomy" id="1124877"/>
    <lineage>
        <taxon>Eukaryota</taxon>
        <taxon>Metazoa</taxon>
        <taxon>Ecdysozoa</taxon>
        <taxon>Arthropoda</taxon>
        <taxon>Hexapoda</taxon>
        <taxon>Insecta</taxon>
        <taxon>Pterygota</taxon>
        <taxon>Neoptera</taxon>
        <taxon>Endopterygota</taxon>
        <taxon>Hymenoptera</taxon>
        <taxon>Apocrita</taxon>
        <taxon>Aculeata</taxon>
        <taxon>Vespoidea</taxon>
        <taxon>Vespidae</taxon>
        <taxon>Eumeninae</taxon>
        <taxon>Ancistrocerus</taxon>
    </lineage>
</organism>
<feature type="transmembrane region" description="Helical" evidence="9">
    <location>
        <begin position="56"/>
        <end position="77"/>
    </location>
</feature>
<dbReference type="GO" id="GO:0008137">
    <property type="term" value="F:NADH dehydrogenase (ubiquinone) activity"/>
    <property type="evidence" value="ECO:0007669"/>
    <property type="project" value="UniProtKB-UniRule"/>
</dbReference>
<dbReference type="PANTHER" id="PTHR11058:SF9">
    <property type="entry name" value="NADH-UBIQUINONE OXIDOREDUCTASE CHAIN 3"/>
    <property type="match status" value="1"/>
</dbReference>
<comment type="function">
    <text evidence="9">Core subunit of the mitochondrial membrane respiratory chain NADH dehydrogenase (Complex I) which catalyzes electron transfer from NADH through the respiratory chain, using ubiquinone as an electron acceptor. Essential for the catalytic activity of complex I.</text>
</comment>
<dbReference type="GO" id="GO:0031966">
    <property type="term" value="C:mitochondrial membrane"/>
    <property type="evidence" value="ECO:0007669"/>
    <property type="project" value="UniProtKB-SubCell"/>
</dbReference>
<comment type="catalytic activity">
    <reaction evidence="8 9">
        <text>a ubiquinone + NADH + 5 H(+)(in) = a ubiquinol + NAD(+) + 4 H(+)(out)</text>
        <dbReference type="Rhea" id="RHEA:29091"/>
        <dbReference type="Rhea" id="RHEA-COMP:9565"/>
        <dbReference type="Rhea" id="RHEA-COMP:9566"/>
        <dbReference type="ChEBI" id="CHEBI:15378"/>
        <dbReference type="ChEBI" id="CHEBI:16389"/>
        <dbReference type="ChEBI" id="CHEBI:17976"/>
        <dbReference type="ChEBI" id="CHEBI:57540"/>
        <dbReference type="ChEBI" id="CHEBI:57945"/>
        <dbReference type="EC" id="7.1.1.2"/>
    </reaction>
</comment>
<dbReference type="EMBL" id="MT862408">
    <property type="protein sequence ID" value="QNV11864.1"/>
    <property type="molecule type" value="Genomic_DNA"/>
</dbReference>
<feature type="transmembrane region" description="Helical" evidence="9">
    <location>
        <begin position="6"/>
        <end position="24"/>
    </location>
</feature>
<dbReference type="Gene3D" id="1.20.58.1610">
    <property type="entry name" value="NADH:ubiquinone/plastoquinone oxidoreductase, chain 3"/>
    <property type="match status" value="1"/>
</dbReference>
<evidence type="ECO:0000256" key="7">
    <source>
        <dbReference type="ARBA" id="ARBA00023136"/>
    </source>
</evidence>
<accession>A0A7L7S814</accession>
<evidence type="ECO:0000256" key="2">
    <source>
        <dbReference type="ARBA" id="ARBA00008472"/>
    </source>
</evidence>
<keyword evidence="9 10" id="KW-0496">Mitochondrion</keyword>
<evidence type="ECO:0000256" key="5">
    <source>
        <dbReference type="ARBA" id="ARBA00022692"/>
    </source>
</evidence>
<evidence type="ECO:0000256" key="9">
    <source>
        <dbReference type="RuleBase" id="RU003640"/>
    </source>
</evidence>
<keyword evidence="9" id="KW-0520">NAD</keyword>
<evidence type="ECO:0000313" key="10">
    <source>
        <dbReference type="EMBL" id="QNV11864.1"/>
    </source>
</evidence>
<gene>
    <name evidence="10" type="primary">ND3</name>
</gene>
<dbReference type="Pfam" id="PF00507">
    <property type="entry name" value="Oxidored_q4"/>
    <property type="match status" value="1"/>
</dbReference>
<keyword evidence="6 9" id="KW-1133">Transmembrane helix</keyword>
<keyword evidence="9" id="KW-0830">Ubiquinone</keyword>
<comment type="subcellular location">
    <subcellularLocation>
        <location evidence="1">Membrane</location>
    </subcellularLocation>
    <subcellularLocation>
        <location evidence="9">Mitochondrion membrane</location>
        <topology evidence="9">Multi-pass membrane protein</topology>
    </subcellularLocation>
</comment>
<keyword evidence="9" id="KW-0249">Electron transport</keyword>
<evidence type="ECO:0000256" key="8">
    <source>
        <dbReference type="ARBA" id="ARBA00049551"/>
    </source>
</evidence>
<keyword evidence="5 9" id="KW-0812">Transmembrane</keyword>
<evidence type="ECO:0000256" key="6">
    <source>
        <dbReference type="ARBA" id="ARBA00022989"/>
    </source>
</evidence>
<proteinExistence type="inferred from homology"/>